<gene>
    <name evidence="1" type="ORF">KEM10_20730</name>
</gene>
<reference evidence="1 2" key="1">
    <citation type="journal article" date="2015" name="Int. J. Syst. Evol. Microbiol.">
        <title>Carboxylicivirga linearis sp. nov., isolated from a sea cucumber culture pond.</title>
        <authorList>
            <person name="Wang F.Q."/>
            <person name="Zhou Y.X."/>
            <person name="Lin X.Z."/>
            <person name="Chen G.J."/>
            <person name="Du Z.J."/>
        </authorList>
    </citation>
    <scope>NUCLEOTIDE SEQUENCE [LARGE SCALE GENOMIC DNA]</scope>
    <source>
        <strain evidence="1 2">FB218</strain>
    </source>
</reference>
<evidence type="ECO:0008006" key="3">
    <source>
        <dbReference type="Google" id="ProtNLM"/>
    </source>
</evidence>
<organism evidence="1 2">
    <name type="scientific">Carboxylicivirga linearis</name>
    <dbReference type="NCBI Taxonomy" id="1628157"/>
    <lineage>
        <taxon>Bacteria</taxon>
        <taxon>Pseudomonadati</taxon>
        <taxon>Bacteroidota</taxon>
        <taxon>Bacteroidia</taxon>
        <taxon>Marinilabiliales</taxon>
        <taxon>Marinilabiliaceae</taxon>
        <taxon>Carboxylicivirga</taxon>
    </lineage>
</organism>
<accession>A0ABS5K0L4</accession>
<dbReference type="RefSeq" id="WP_212219134.1">
    <property type="nucleotide sequence ID" value="NZ_JAGUCO010000028.1"/>
</dbReference>
<keyword evidence="2" id="KW-1185">Reference proteome</keyword>
<comment type="caution">
    <text evidence="1">The sequence shown here is derived from an EMBL/GenBank/DDBJ whole genome shotgun (WGS) entry which is preliminary data.</text>
</comment>
<evidence type="ECO:0000313" key="2">
    <source>
        <dbReference type="Proteomes" id="UP000708576"/>
    </source>
</evidence>
<sequence>MISPAYRAQVDLLLQVLPYVAKEEIFALKGGTAINLFIREMPCLSVVIALTY</sequence>
<evidence type="ECO:0000313" key="1">
    <source>
        <dbReference type="EMBL" id="MBS2100725.1"/>
    </source>
</evidence>
<proteinExistence type="predicted"/>
<protein>
    <recommendedName>
        <fullName evidence="3">Nucleotidyl transferase AbiEii/AbiGii toxin family protein</fullName>
    </recommendedName>
</protein>
<dbReference type="EMBL" id="JAGUCO010000028">
    <property type="protein sequence ID" value="MBS2100725.1"/>
    <property type="molecule type" value="Genomic_DNA"/>
</dbReference>
<name>A0ABS5K0L4_9BACT</name>
<dbReference type="Proteomes" id="UP000708576">
    <property type="component" value="Unassembled WGS sequence"/>
</dbReference>